<dbReference type="EMBL" id="VSSQ01058648">
    <property type="protein sequence ID" value="MPN12317.1"/>
    <property type="molecule type" value="Genomic_DNA"/>
</dbReference>
<dbReference type="InterPro" id="IPR050638">
    <property type="entry name" value="AA-Vitamin_Transporters"/>
</dbReference>
<feature type="domain" description="EamA" evidence="6">
    <location>
        <begin position="6"/>
        <end position="63"/>
    </location>
</feature>
<organism evidence="7">
    <name type="scientific">bioreactor metagenome</name>
    <dbReference type="NCBI Taxonomy" id="1076179"/>
    <lineage>
        <taxon>unclassified sequences</taxon>
        <taxon>metagenomes</taxon>
        <taxon>ecological metagenomes</taxon>
    </lineage>
</organism>
<keyword evidence="3 5" id="KW-1133">Transmembrane helix</keyword>
<dbReference type="Gene3D" id="1.10.3730.20">
    <property type="match status" value="1"/>
</dbReference>
<dbReference type="InterPro" id="IPR000620">
    <property type="entry name" value="EamA_dom"/>
</dbReference>
<dbReference type="GO" id="GO:0016020">
    <property type="term" value="C:membrane"/>
    <property type="evidence" value="ECO:0007669"/>
    <property type="project" value="UniProtKB-SubCell"/>
</dbReference>
<evidence type="ECO:0000256" key="2">
    <source>
        <dbReference type="ARBA" id="ARBA00022692"/>
    </source>
</evidence>
<protein>
    <submittedName>
        <fullName evidence="7">Putative amino-acid metabolite efflux pump</fullName>
    </submittedName>
</protein>
<dbReference type="InterPro" id="IPR037185">
    <property type="entry name" value="EmrE-like"/>
</dbReference>
<dbReference type="PANTHER" id="PTHR32322">
    <property type="entry name" value="INNER MEMBRANE TRANSPORTER"/>
    <property type="match status" value="1"/>
</dbReference>
<dbReference type="AlphaFoldDB" id="A0A645FDC6"/>
<keyword evidence="2 5" id="KW-0812">Transmembrane</keyword>
<accession>A0A645FDC6</accession>
<evidence type="ECO:0000256" key="5">
    <source>
        <dbReference type="SAM" id="Phobius"/>
    </source>
</evidence>
<feature type="domain" description="EamA" evidence="6">
    <location>
        <begin position="77"/>
        <end position="223"/>
    </location>
</feature>
<feature type="transmembrane region" description="Helical" evidence="5">
    <location>
        <begin position="107"/>
        <end position="131"/>
    </location>
</feature>
<proteinExistence type="predicted"/>
<evidence type="ECO:0000256" key="1">
    <source>
        <dbReference type="ARBA" id="ARBA00004141"/>
    </source>
</evidence>
<evidence type="ECO:0000256" key="3">
    <source>
        <dbReference type="ARBA" id="ARBA00022989"/>
    </source>
</evidence>
<evidence type="ECO:0000256" key="4">
    <source>
        <dbReference type="ARBA" id="ARBA00023136"/>
    </source>
</evidence>
<evidence type="ECO:0000313" key="7">
    <source>
        <dbReference type="EMBL" id="MPN12317.1"/>
    </source>
</evidence>
<feature type="transmembrane region" description="Helical" evidence="5">
    <location>
        <begin position="75"/>
        <end position="95"/>
    </location>
</feature>
<dbReference type="PANTHER" id="PTHR32322:SF9">
    <property type="entry name" value="AMINO-ACID METABOLITE EFFLUX PUMP-RELATED"/>
    <property type="match status" value="1"/>
</dbReference>
<evidence type="ECO:0000259" key="6">
    <source>
        <dbReference type="Pfam" id="PF00892"/>
    </source>
</evidence>
<comment type="subcellular location">
    <subcellularLocation>
        <location evidence="1">Membrane</location>
        <topology evidence="1">Multi-pass membrane protein</topology>
    </subcellularLocation>
</comment>
<feature type="transmembrane region" description="Helical" evidence="5">
    <location>
        <begin position="151"/>
        <end position="169"/>
    </location>
</feature>
<gene>
    <name evidence="7" type="primary">eamA_6</name>
    <name evidence="7" type="ORF">SDC9_159633</name>
</gene>
<dbReference type="SUPFAM" id="SSF103481">
    <property type="entry name" value="Multidrug resistance efflux transporter EmrE"/>
    <property type="match status" value="2"/>
</dbReference>
<name>A0A645FDC6_9ZZZZ</name>
<feature type="transmembrane region" description="Helical" evidence="5">
    <location>
        <begin position="20"/>
        <end position="41"/>
    </location>
</feature>
<dbReference type="Pfam" id="PF00892">
    <property type="entry name" value="EamA"/>
    <property type="match status" value="2"/>
</dbReference>
<sequence length="243" mass="25164">MGAGQFSCLFYAIKTGMPAGLSSVVLQSQAAFTVLFASLILKERVRLTQLVGIAVAAVGLVLIGVNSTAGSGIPVKAFCFTVLAAAFWACSNVVLKCASRKAQEQGQTLNVMSMVVWSSLVPPIPLLLLALLMDSPQTLLHALQGINGQTIFALCYLSFGATMFGYGLWGRLISAYPATKVAPLSLLVPVSGLLTARLVLGEAMSPAQWLGGGIILAALVISSLQLPLKPQPESVSSGASAAD</sequence>
<feature type="transmembrane region" description="Helical" evidence="5">
    <location>
        <begin position="50"/>
        <end position="69"/>
    </location>
</feature>
<reference evidence="7" key="1">
    <citation type="submission" date="2019-08" db="EMBL/GenBank/DDBJ databases">
        <authorList>
            <person name="Kucharzyk K."/>
            <person name="Murdoch R.W."/>
            <person name="Higgins S."/>
            <person name="Loffler F."/>
        </authorList>
    </citation>
    <scope>NUCLEOTIDE SEQUENCE</scope>
</reference>
<keyword evidence="4 5" id="KW-0472">Membrane</keyword>
<comment type="caution">
    <text evidence="7">The sequence shown here is derived from an EMBL/GenBank/DDBJ whole genome shotgun (WGS) entry which is preliminary data.</text>
</comment>